<dbReference type="PANTHER" id="PTHR43581">
    <property type="entry name" value="ATP/GTP PHOSPHATASE"/>
    <property type="match status" value="1"/>
</dbReference>
<proteinExistence type="predicted"/>
<dbReference type="PROSITE" id="PS50880">
    <property type="entry name" value="TOPRIM"/>
    <property type="match status" value="1"/>
</dbReference>
<comment type="caution">
    <text evidence="2">The sequence shown here is derived from an EMBL/GenBank/DDBJ whole genome shotgun (WGS) entry which is preliminary data.</text>
</comment>
<dbReference type="SUPFAM" id="SSF52540">
    <property type="entry name" value="P-loop containing nucleoside triphosphate hydrolases"/>
    <property type="match status" value="1"/>
</dbReference>
<name>A0A8J8GE72_9BACI</name>
<feature type="domain" description="Toprim" evidence="1">
    <location>
        <begin position="374"/>
        <end position="484"/>
    </location>
</feature>
<evidence type="ECO:0000313" key="3">
    <source>
        <dbReference type="Proteomes" id="UP000625804"/>
    </source>
</evidence>
<dbReference type="InterPro" id="IPR034139">
    <property type="entry name" value="TOPRIM_OLD"/>
</dbReference>
<dbReference type="Pfam" id="PF20469">
    <property type="entry name" value="OLD-like_TOPRIM"/>
    <property type="match status" value="1"/>
</dbReference>
<dbReference type="AlphaFoldDB" id="A0A8J8GE72"/>
<dbReference type="InterPro" id="IPR041685">
    <property type="entry name" value="AAA_GajA/Old/RecF-like"/>
</dbReference>
<gene>
    <name evidence="2" type="ORF">HR057_08995</name>
</gene>
<dbReference type="InterPro" id="IPR006171">
    <property type="entry name" value="TOPRIM_dom"/>
</dbReference>
<dbReference type="Gene3D" id="3.40.50.300">
    <property type="entry name" value="P-loop containing nucleotide triphosphate hydrolases"/>
    <property type="match status" value="1"/>
</dbReference>
<accession>A0A8J8GE72</accession>
<dbReference type="InterPro" id="IPR027417">
    <property type="entry name" value="P-loop_NTPase"/>
</dbReference>
<dbReference type="RefSeq" id="WP_173731093.1">
    <property type="nucleotide sequence ID" value="NZ_JABTTE010000010.1"/>
</dbReference>
<organism evidence="2 3">
    <name type="scientific">Calidifontibacillus erzurumensis</name>
    <dbReference type="NCBI Taxonomy" id="2741433"/>
    <lineage>
        <taxon>Bacteria</taxon>
        <taxon>Bacillati</taxon>
        <taxon>Bacillota</taxon>
        <taxon>Bacilli</taxon>
        <taxon>Bacillales</taxon>
        <taxon>Bacillaceae</taxon>
        <taxon>Calidifontibacillus/Schinkia group</taxon>
        <taxon>Calidifontibacillus</taxon>
    </lineage>
</organism>
<evidence type="ECO:0000313" key="2">
    <source>
        <dbReference type="EMBL" id="NSL51884.1"/>
    </source>
</evidence>
<keyword evidence="3" id="KW-1185">Reference proteome</keyword>
<dbReference type="InterPro" id="IPR051396">
    <property type="entry name" value="Bact_Antivir_Def_Nuclease"/>
</dbReference>
<evidence type="ECO:0000259" key="1">
    <source>
        <dbReference type="PROSITE" id="PS50880"/>
    </source>
</evidence>
<dbReference type="EMBL" id="JABTTE010000010">
    <property type="protein sequence ID" value="NSL51884.1"/>
    <property type="molecule type" value="Genomic_DNA"/>
</dbReference>
<sequence>MKFVKLQLKNFRNFEDVCIELDNKNIIFGMNDVGKTNFMYALRFLLDREIRKQGFSQTDFHKNDISKTIEIILTVDLSDFDESEDTKKLVSQIKGARTSESGDVFHIKLEGKFDDKEMYGNPILKWGDDLTNLHEVPMKGVSSSLDNVFKVVYINPLINLEQIFSKNKSIIFNESESEENDSELIREIKGLTNQVNEKIGQLSVINNFETAITNEYRNLKDEKITIEMKSEMAIKGFFSDIIPYIKKENDDNYYPTSGDGRRKLLSYSIINHVNKLQHNDKILIYLIEEPENSLHRSLQIAFSKQLFENASIYKYFFITTHSAEILYYMDDTRLIRIYSRDKVECSSYLYYIDSSFKSIKKKLNRELSNALFAEKVLLVEGPSEKILFEKILSEISPNYELNGGYILEVGGTSFKHYIETLNNLEIKTIVKTDNDLRARKGKVSIFEAFGLNRCLKILGKEEVEDIEIVLPNGIKKRKKIEIINDKKRELFRKYKDLILELKRHHIYLSEVDLENDLYDAVGSQMEEILETKDPVTYLQNKKLFNMVELIEGLTKEDCEDIISHENFRCLKELYQVVR</sequence>
<dbReference type="CDD" id="cd01026">
    <property type="entry name" value="TOPRIM_OLD"/>
    <property type="match status" value="1"/>
</dbReference>
<protein>
    <submittedName>
        <fullName evidence="2">AAA family ATPase</fullName>
    </submittedName>
</protein>
<dbReference type="Proteomes" id="UP000625804">
    <property type="component" value="Unassembled WGS sequence"/>
</dbReference>
<dbReference type="Pfam" id="PF13175">
    <property type="entry name" value="AAA_15"/>
    <property type="match status" value="1"/>
</dbReference>
<dbReference type="PANTHER" id="PTHR43581:SF4">
    <property type="entry name" value="ATP_GTP PHOSPHATASE"/>
    <property type="match status" value="1"/>
</dbReference>
<reference evidence="2" key="1">
    <citation type="submission" date="2020-06" db="EMBL/GenBank/DDBJ databases">
        <title>A novel thermopfilic bacterium from Erzurum, Turkey.</title>
        <authorList>
            <person name="Adiguzel A."/>
            <person name="Ay H."/>
            <person name="Baltaci M.O."/>
        </authorList>
    </citation>
    <scope>NUCLEOTIDE SEQUENCE</scope>
    <source>
        <strain evidence="2">P2</strain>
    </source>
</reference>